<accession>A0A2M7FYI8</accession>
<evidence type="ECO:0000256" key="1">
    <source>
        <dbReference type="ARBA" id="ARBA00004496"/>
    </source>
</evidence>
<evidence type="ECO:0000313" key="11">
    <source>
        <dbReference type="EMBL" id="PIW14286.1"/>
    </source>
</evidence>
<evidence type="ECO:0000256" key="2">
    <source>
        <dbReference type="ARBA" id="ARBA00007599"/>
    </source>
</evidence>
<dbReference type="Proteomes" id="UP000231019">
    <property type="component" value="Unassembled WGS sequence"/>
</dbReference>
<comment type="caution">
    <text evidence="11">The sequence shown here is derived from an EMBL/GenBank/DDBJ whole genome shotgun (WGS) entry which is preliminary data.</text>
</comment>
<keyword evidence="5" id="KW-0819">tRNA processing</keyword>
<keyword evidence="8" id="KW-0067">ATP-binding</keyword>
<dbReference type="EMBL" id="PFFQ01000061">
    <property type="protein sequence ID" value="PIW14286.1"/>
    <property type="molecule type" value="Genomic_DNA"/>
</dbReference>
<keyword evidence="4" id="KW-0963">Cytoplasm</keyword>
<gene>
    <name evidence="11" type="ORF">COW36_21970</name>
</gene>
<organism evidence="11 12">
    <name type="scientific">bacterium (Candidatus Blackallbacteria) CG17_big_fil_post_rev_8_21_14_2_50_48_46</name>
    <dbReference type="NCBI Taxonomy" id="2014261"/>
    <lineage>
        <taxon>Bacteria</taxon>
        <taxon>Candidatus Blackallbacteria</taxon>
    </lineage>
</organism>
<dbReference type="GO" id="GO:0005737">
    <property type="term" value="C:cytoplasm"/>
    <property type="evidence" value="ECO:0007669"/>
    <property type="project" value="UniProtKB-SubCell"/>
</dbReference>
<evidence type="ECO:0000256" key="5">
    <source>
        <dbReference type="ARBA" id="ARBA00022694"/>
    </source>
</evidence>
<dbReference type="AlphaFoldDB" id="A0A2M7FYI8"/>
<evidence type="ECO:0000256" key="10">
    <source>
        <dbReference type="ARBA" id="ARBA00032441"/>
    </source>
</evidence>
<name>A0A2M7FYI8_9BACT</name>
<keyword evidence="6" id="KW-0479">Metal-binding</keyword>
<dbReference type="GO" id="GO:0005524">
    <property type="term" value="F:ATP binding"/>
    <property type="evidence" value="ECO:0007669"/>
    <property type="project" value="UniProtKB-KW"/>
</dbReference>
<comment type="subcellular location">
    <subcellularLocation>
        <location evidence="1">Cytoplasm</location>
    </subcellularLocation>
</comment>
<keyword evidence="9" id="KW-0460">Magnesium</keyword>
<dbReference type="InterPro" id="IPR027417">
    <property type="entry name" value="P-loop_NTPase"/>
</dbReference>
<evidence type="ECO:0000256" key="3">
    <source>
        <dbReference type="ARBA" id="ARBA00019010"/>
    </source>
</evidence>
<comment type="similarity">
    <text evidence="2">Belongs to the TsaE family.</text>
</comment>
<dbReference type="GO" id="GO:0016740">
    <property type="term" value="F:transferase activity"/>
    <property type="evidence" value="ECO:0007669"/>
    <property type="project" value="UniProtKB-KW"/>
</dbReference>
<evidence type="ECO:0000256" key="8">
    <source>
        <dbReference type="ARBA" id="ARBA00022840"/>
    </source>
</evidence>
<keyword evidence="7" id="KW-0547">Nucleotide-binding</keyword>
<dbReference type="NCBIfam" id="TIGR00150">
    <property type="entry name" value="T6A_YjeE"/>
    <property type="match status" value="1"/>
</dbReference>
<dbReference type="SUPFAM" id="SSF52540">
    <property type="entry name" value="P-loop containing nucleoside triphosphate hydrolases"/>
    <property type="match status" value="1"/>
</dbReference>
<sequence length="198" mass="22528">MEHLLQKHLVLHCAGYFSSSKQTQLCKIKTKPQMPVLNLTLASAQETQNLGALLAQFKSELPSVWLLQGDLGSGKTTFSQGLAKGLGIKEHLTSPTFSLVNEYHFANGQTLFHFDLYRLGSLEELYEIGIEDYLRDPQAFSLIEWPEHFLEAFPPPYLHLFFHHAEQGRQAEIHLPEAYAMLEIPLRKALKTLHVTIF</sequence>
<evidence type="ECO:0000256" key="9">
    <source>
        <dbReference type="ARBA" id="ARBA00022842"/>
    </source>
</evidence>
<evidence type="ECO:0000256" key="6">
    <source>
        <dbReference type="ARBA" id="ARBA00022723"/>
    </source>
</evidence>
<dbReference type="InterPro" id="IPR003442">
    <property type="entry name" value="T6A_TsaE"/>
</dbReference>
<dbReference type="PANTHER" id="PTHR33540">
    <property type="entry name" value="TRNA THREONYLCARBAMOYLADENOSINE BIOSYNTHESIS PROTEIN TSAE"/>
    <property type="match status" value="1"/>
</dbReference>
<dbReference type="Gene3D" id="3.40.50.300">
    <property type="entry name" value="P-loop containing nucleotide triphosphate hydrolases"/>
    <property type="match status" value="1"/>
</dbReference>
<reference evidence="11 12" key="1">
    <citation type="submission" date="2017-09" db="EMBL/GenBank/DDBJ databases">
        <title>Depth-based differentiation of microbial function through sediment-hosted aquifers and enrichment of novel symbionts in the deep terrestrial subsurface.</title>
        <authorList>
            <person name="Probst A.J."/>
            <person name="Ladd B."/>
            <person name="Jarett J.K."/>
            <person name="Geller-Mcgrath D.E."/>
            <person name="Sieber C.M."/>
            <person name="Emerson J.B."/>
            <person name="Anantharaman K."/>
            <person name="Thomas B.C."/>
            <person name="Malmstrom R."/>
            <person name="Stieglmeier M."/>
            <person name="Klingl A."/>
            <person name="Woyke T."/>
            <person name="Ryan C.M."/>
            <person name="Banfield J.F."/>
        </authorList>
    </citation>
    <scope>NUCLEOTIDE SEQUENCE [LARGE SCALE GENOMIC DNA]</scope>
    <source>
        <strain evidence="11">CG17_big_fil_post_rev_8_21_14_2_50_48_46</strain>
    </source>
</reference>
<evidence type="ECO:0000313" key="12">
    <source>
        <dbReference type="Proteomes" id="UP000231019"/>
    </source>
</evidence>
<proteinExistence type="inferred from homology"/>
<dbReference type="PANTHER" id="PTHR33540:SF2">
    <property type="entry name" value="TRNA THREONYLCARBAMOYLADENOSINE BIOSYNTHESIS PROTEIN TSAE"/>
    <property type="match status" value="1"/>
</dbReference>
<keyword evidence="11" id="KW-0808">Transferase</keyword>
<evidence type="ECO:0000256" key="7">
    <source>
        <dbReference type="ARBA" id="ARBA00022741"/>
    </source>
</evidence>
<dbReference type="GO" id="GO:0046872">
    <property type="term" value="F:metal ion binding"/>
    <property type="evidence" value="ECO:0007669"/>
    <property type="project" value="UniProtKB-KW"/>
</dbReference>
<dbReference type="Pfam" id="PF02367">
    <property type="entry name" value="TsaE"/>
    <property type="match status" value="1"/>
</dbReference>
<evidence type="ECO:0000256" key="4">
    <source>
        <dbReference type="ARBA" id="ARBA00022490"/>
    </source>
</evidence>
<protein>
    <recommendedName>
        <fullName evidence="3">tRNA threonylcarbamoyladenosine biosynthesis protein TsaE</fullName>
    </recommendedName>
    <alternativeName>
        <fullName evidence="10">t(6)A37 threonylcarbamoyladenosine biosynthesis protein TsaE</fullName>
    </alternativeName>
</protein>
<dbReference type="GO" id="GO:0002949">
    <property type="term" value="P:tRNA threonylcarbamoyladenosine modification"/>
    <property type="evidence" value="ECO:0007669"/>
    <property type="project" value="InterPro"/>
</dbReference>